<sequence>MTVGRPTLSRRRVLTEALRLIDAEGASALGVRRLAARLGVTPMALYNHVADRQDLVDGVAEIVLSEARLAEAERSPYETVIAQARALYRAYRAHPNAVPVIRLAAGRDVATLHPFLVVERACRTSEPAVDPVPLWISVNSLAAGFAEYEAAGHAIGHDFETSFRSAVENVARPALIASAE</sequence>
<dbReference type="KEGG" id="ahg:AHOG_13480"/>
<dbReference type="PROSITE" id="PS50977">
    <property type="entry name" value="HTH_TETR_2"/>
    <property type="match status" value="1"/>
</dbReference>
<evidence type="ECO:0000256" key="1">
    <source>
        <dbReference type="ARBA" id="ARBA00023015"/>
    </source>
</evidence>
<dbReference type="PANTHER" id="PTHR30055:SF151">
    <property type="entry name" value="TRANSCRIPTIONAL REGULATORY PROTEIN"/>
    <property type="match status" value="1"/>
</dbReference>
<reference evidence="4 5" key="1">
    <citation type="submission" date="2017-07" db="EMBL/GenBank/DDBJ databases">
        <title>Complete genome sequence of Actinoalloteichus hoggarensis DSM 45943, type strain of Actinoalloteichus hoggarensis.</title>
        <authorList>
            <person name="Ruckert C."/>
            <person name="Nouioui I."/>
            <person name="Willmese J."/>
            <person name="van Wezel G."/>
            <person name="Klenk H.-P."/>
            <person name="Kalinowski J."/>
            <person name="Zotchev S.B."/>
        </authorList>
    </citation>
    <scope>NUCLEOTIDE SEQUENCE [LARGE SCALE GENOMIC DNA]</scope>
    <source>
        <strain evidence="4 5">DSM 45943</strain>
    </source>
</reference>
<proteinExistence type="predicted"/>
<evidence type="ECO:0000313" key="5">
    <source>
        <dbReference type="Proteomes" id="UP000204221"/>
    </source>
</evidence>
<dbReference type="Gene3D" id="1.10.357.10">
    <property type="entry name" value="Tetracycline Repressor, domain 2"/>
    <property type="match status" value="1"/>
</dbReference>
<gene>
    <name evidence="4" type="ORF">AHOG_13480</name>
</gene>
<evidence type="ECO:0000256" key="2">
    <source>
        <dbReference type="ARBA" id="ARBA00023125"/>
    </source>
</evidence>
<dbReference type="OrthoDB" id="329481at2"/>
<keyword evidence="5" id="KW-1185">Reference proteome</keyword>
<accession>A0A221W3V5</accession>
<dbReference type="GO" id="GO:0000976">
    <property type="term" value="F:transcription cis-regulatory region binding"/>
    <property type="evidence" value="ECO:0007669"/>
    <property type="project" value="TreeGrafter"/>
</dbReference>
<dbReference type="SUPFAM" id="SSF46689">
    <property type="entry name" value="Homeodomain-like"/>
    <property type="match status" value="1"/>
</dbReference>
<evidence type="ECO:0000313" key="4">
    <source>
        <dbReference type="EMBL" id="ASO20339.1"/>
    </source>
</evidence>
<dbReference type="InterPro" id="IPR009057">
    <property type="entry name" value="Homeodomain-like_sf"/>
</dbReference>
<name>A0A221W3V5_9PSEU</name>
<keyword evidence="2" id="KW-0238">DNA-binding</keyword>
<organism evidence="4 5">
    <name type="scientific">Actinoalloteichus hoggarensis</name>
    <dbReference type="NCBI Taxonomy" id="1470176"/>
    <lineage>
        <taxon>Bacteria</taxon>
        <taxon>Bacillati</taxon>
        <taxon>Actinomycetota</taxon>
        <taxon>Actinomycetes</taxon>
        <taxon>Pseudonocardiales</taxon>
        <taxon>Pseudonocardiaceae</taxon>
        <taxon>Actinoalloteichus</taxon>
    </lineage>
</organism>
<dbReference type="InterPro" id="IPR050109">
    <property type="entry name" value="HTH-type_TetR-like_transc_reg"/>
</dbReference>
<dbReference type="AlphaFoldDB" id="A0A221W3V5"/>
<dbReference type="EMBL" id="CP022521">
    <property type="protein sequence ID" value="ASO20339.1"/>
    <property type="molecule type" value="Genomic_DNA"/>
</dbReference>
<evidence type="ECO:0000256" key="3">
    <source>
        <dbReference type="ARBA" id="ARBA00023163"/>
    </source>
</evidence>
<dbReference type="Proteomes" id="UP000204221">
    <property type="component" value="Chromosome"/>
</dbReference>
<dbReference type="RefSeq" id="WP_157736805.1">
    <property type="nucleotide sequence ID" value="NZ_CP022521.1"/>
</dbReference>
<dbReference type="PANTHER" id="PTHR30055">
    <property type="entry name" value="HTH-TYPE TRANSCRIPTIONAL REGULATOR RUTR"/>
    <property type="match status" value="1"/>
</dbReference>
<dbReference type="Pfam" id="PF00440">
    <property type="entry name" value="TetR_N"/>
    <property type="match status" value="1"/>
</dbReference>
<protein>
    <submittedName>
        <fullName evidence="4">Transcriptional regulator, TetR family</fullName>
    </submittedName>
</protein>
<keyword evidence="3" id="KW-0804">Transcription</keyword>
<dbReference type="GO" id="GO:0003700">
    <property type="term" value="F:DNA-binding transcription factor activity"/>
    <property type="evidence" value="ECO:0007669"/>
    <property type="project" value="TreeGrafter"/>
</dbReference>
<keyword evidence="1" id="KW-0805">Transcription regulation</keyword>
<dbReference type="InterPro" id="IPR001647">
    <property type="entry name" value="HTH_TetR"/>
</dbReference>